<reference evidence="3" key="2">
    <citation type="submission" date="2015-01" db="EMBL/GenBank/DDBJ databases">
        <title>Evolutionary Origins and Diversification of the Mycorrhizal Mutualists.</title>
        <authorList>
            <consortium name="DOE Joint Genome Institute"/>
            <consortium name="Mycorrhizal Genomics Consortium"/>
            <person name="Kohler A."/>
            <person name="Kuo A."/>
            <person name="Nagy L.G."/>
            <person name="Floudas D."/>
            <person name="Copeland A."/>
            <person name="Barry K.W."/>
            <person name="Cichocki N."/>
            <person name="Veneault-Fourrey C."/>
            <person name="LaButti K."/>
            <person name="Lindquist E.A."/>
            <person name="Lipzen A."/>
            <person name="Lundell T."/>
            <person name="Morin E."/>
            <person name="Murat C."/>
            <person name="Riley R."/>
            <person name="Ohm R."/>
            <person name="Sun H."/>
            <person name="Tunlid A."/>
            <person name="Henrissat B."/>
            <person name="Grigoriev I.V."/>
            <person name="Hibbett D.S."/>
            <person name="Martin F."/>
        </authorList>
    </citation>
    <scope>NUCLEOTIDE SEQUENCE [LARGE SCALE GENOMIC DNA]</scope>
    <source>
        <strain evidence="3">Foug A</strain>
    </source>
</reference>
<reference evidence="2 3" key="1">
    <citation type="submission" date="2014-04" db="EMBL/GenBank/DDBJ databases">
        <authorList>
            <consortium name="DOE Joint Genome Institute"/>
            <person name="Kuo A."/>
            <person name="Kohler A."/>
            <person name="Nagy L.G."/>
            <person name="Floudas D."/>
            <person name="Copeland A."/>
            <person name="Barry K.W."/>
            <person name="Cichocki N."/>
            <person name="Veneault-Fourrey C."/>
            <person name="LaButti K."/>
            <person name="Lindquist E.A."/>
            <person name="Lipzen A."/>
            <person name="Lundell T."/>
            <person name="Morin E."/>
            <person name="Murat C."/>
            <person name="Sun H."/>
            <person name="Tunlid A."/>
            <person name="Henrissat B."/>
            <person name="Grigoriev I.V."/>
            <person name="Hibbett D.S."/>
            <person name="Martin F."/>
            <person name="Nordberg H.P."/>
            <person name="Cantor M.N."/>
            <person name="Hua S.X."/>
        </authorList>
    </citation>
    <scope>NUCLEOTIDE SEQUENCE [LARGE SCALE GENOMIC DNA]</scope>
    <source>
        <strain evidence="2 3">Foug A</strain>
    </source>
</reference>
<dbReference type="Gene3D" id="3.40.50.300">
    <property type="entry name" value="P-loop containing nucleotide triphosphate hydrolases"/>
    <property type="match status" value="1"/>
</dbReference>
<sequence>MVADIRLDPAEVKNHFNHMGHFRILVLGRSNAGKTTLLQRVCNTTELPEIFNAKGKKRGYHNIEDELIFRSNPGFMFHDSRGFETGSVKELNLMKDFVADRASTLKLEKCIHAIWFCISLADYERPILAAEEKFFNECNTGNVPVIAVLTKADTLKLPALNQLMREKGLTMREAKPRVGEFAAEMSGKLRARIESHLSGCKYPPKAYLTMASMNQEGADCGSLLKCTTDALNELELQKLMISTQQANIVLNIEYSVKQ</sequence>
<proteinExistence type="predicted"/>
<dbReference type="Pfam" id="PF01926">
    <property type="entry name" value="MMR_HSR1"/>
    <property type="match status" value="1"/>
</dbReference>
<dbReference type="OrthoDB" id="59699at2759"/>
<dbReference type="InParanoid" id="A0A0C3AN44"/>
<dbReference type="InterPro" id="IPR027417">
    <property type="entry name" value="P-loop_NTPase"/>
</dbReference>
<evidence type="ECO:0000313" key="3">
    <source>
        <dbReference type="Proteomes" id="UP000053989"/>
    </source>
</evidence>
<gene>
    <name evidence="2" type="ORF">SCLCIDRAFT_110433</name>
</gene>
<dbReference type="InterPro" id="IPR006073">
    <property type="entry name" value="GTP-bd"/>
</dbReference>
<dbReference type="SUPFAM" id="SSF52540">
    <property type="entry name" value="P-loop containing nucleoside triphosphate hydrolases"/>
    <property type="match status" value="1"/>
</dbReference>
<accession>A0A0C3AN44</accession>
<dbReference type="EMBL" id="KN822017">
    <property type="protein sequence ID" value="KIM66392.1"/>
    <property type="molecule type" value="Genomic_DNA"/>
</dbReference>
<organism evidence="2 3">
    <name type="scientific">Scleroderma citrinum Foug A</name>
    <dbReference type="NCBI Taxonomy" id="1036808"/>
    <lineage>
        <taxon>Eukaryota</taxon>
        <taxon>Fungi</taxon>
        <taxon>Dikarya</taxon>
        <taxon>Basidiomycota</taxon>
        <taxon>Agaricomycotina</taxon>
        <taxon>Agaricomycetes</taxon>
        <taxon>Agaricomycetidae</taxon>
        <taxon>Boletales</taxon>
        <taxon>Sclerodermatineae</taxon>
        <taxon>Sclerodermataceae</taxon>
        <taxon>Scleroderma</taxon>
    </lineage>
</organism>
<protein>
    <recommendedName>
        <fullName evidence="1">G domain-containing protein</fullName>
    </recommendedName>
</protein>
<keyword evidence="3" id="KW-1185">Reference proteome</keyword>
<dbReference type="HOGENOM" id="CLU_023805_1_1_1"/>
<evidence type="ECO:0000259" key="1">
    <source>
        <dbReference type="Pfam" id="PF01926"/>
    </source>
</evidence>
<dbReference type="STRING" id="1036808.A0A0C3AN44"/>
<feature type="domain" description="G" evidence="1">
    <location>
        <begin position="23"/>
        <end position="151"/>
    </location>
</feature>
<evidence type="ECO:0000313" key="2">
    <source>
        <dbReference type="EMBL" id="KIM66392.1"/>
    </source>
</evidence>
<dbReference type="AlphaFoldDB" id="A0A0C3AN44"/>
<dbReference type="GO" id="GO:0005525">
    <property type="term" value="F:GTP binding"/>
    <property type="evidence" value="ECO:0007669"/>
    <property type="project" value="InterPro"/>
</dbReference>
<dbReference type="Proteomes" id="UP000053989">
    <property type="component" value="Unassembled WGS sequence"/>
</dbReference>
<name>A0A0C3AN44_9AGAM</name>